<keyword evidence="1 3" id="KW-0378">Hydrolase</keyword>
<dbReference type="AlphaFoldDB" id="A0A7Z0II99"/>
<dbReference type="PANTHER" id="PTHR43794:SF11">
    <property type="entry name" value="AMIDOHYDROLASE-RELATED DOMAIN-CONTAINING PROTEIN"/>
    <property type="match status" value="1"/>
</dbReference>
<dbReference type="InterPro" id="IPR050287">
    <property type="entry name" value="MTA/SAH_deaminase"/>
</dbReference>
<evidence type="ECO:0000313" key="4">
    <source>
        <dbReference type="Proteomes" id="UP000539111"/>
    </source>
</evidence>
<evidence type="ECO:0000256" key="1">
    <source>
        <dbReference type="ARBA" id="ARBA00022801"/>
    </source>
</evidence>
<dbReference type="Proteomes" id="UP000539111">
    <property type="component" value="Unassembled WGS sequence"/>
</dbReference>
<dbReference type="Pfam" id="PF01979">
    <property type="entry name" value="Amidohydro_1"/>
    <property type="match status" value="1"/>
</dbReference>
<dbReference type="SUPFAM" id="SSF51556">
    <property type="entry name" value="Metallo-dependent hydrolases"/>
    <property type="match status" value="1"/>
</dbReference>
<comment type="caution">
    <text evidence="3">The sequence shown here is derived from an EMBL/GenBank/DDBJ whole genome shotgun (WGS) entry which is preliminary data.</text>
</comment>
<dbReference type="SUPFAM" id="SSF51338">
    <property type="entry name" value="Composite domain of metallo-dependent hydrolases"/>
    <property type="match status" value="1"/>
</dbReference>
<dbReference type="PANTHER" id="PTHR43794">
    <property type="entry name" value="AMINOHYDROLASE SSNA-RELATED"/>
    <property type="match status" value="1"/>
</dbReference>
<dbReference type="InterPro" id="IPR006680">
    <property type="entry name" value="Amidohydro-rel"/>
</dbReference>
<evidence type="ECO:0000259" key="2">
    <source>
        <dbReference type="Pfam" id="PF01979"/>
    </source>
</evidence>
<protein>
    <submittedName>
        <fullName evidence="3">Cytosine/adenosine deaminase-related metal-dependent hydrolase</fullName>
    </submittedName>
</protein>
<organism evidence="3 4">
    <name type="scientific">Spelaeicoccus albus</name>
    <dbReference type="NCBI Taxonomy" id="1280376"/>
    <lineage>
        <taxon>Bacteria</taxon>
        <taxon>Bacillati</taxon>
        <taxon>Actinomycetota</taxon>
        <taxon>Actinomycetes</taxon>
        <taxon>Micrococcales</taxon>
        <taxon>Brevibacteriaceae</taxon>
        <taxon>Spelaeicoccus</taxon>
    </lineage>
</organism>
<dbReference type="RefSeq" id="WP_179428626.1">
    <property type="nucleotide sequence ID" value="NZ_JACBZP010000001.1"/>
</dbReference>
<dbReference type="EMBL" id="JACBZP010000001">
    <property type="protein sequence ID" value="NYI68254.1"/>
    <property type="molecule type" value="Genomic_DNA"/>
</dbReference>
<dbReference type="InterPro" id="IPR032466">
    <property type="entry name" value="Metal_Hydrolase"/>
</dbReference>
<dbReference type="NCBIfam" id="NF006056">
    <property type="entry name" value="PRK08204.1"/>
    <property type="match status" value="1"/>
</dbReference>
<evidence type="ECO:0000313" key="3">
    <source>
        <dbReference type="EMBL" id="NYI68254.1"/>
    </source>
</evidence>
<gene>
    <name evidence="3" type="ORF">BJY26_002560</name>
</gene>
<sequence>MSNQHATVIRNATILSMDRVIGDLPSGDLLIEGGVIAAVGTDLDAPADAKVVDASGSIVVPGFIDTHRHMWEAILRGYAPDHTFGDYMSHVLGVAGPALTPDELHDGELLSARAGLAAGVTTIQDISNIQDSPAHTDAIVSALQDSGLRAVLAYGLSFPTMTSTGASLPDDVRRVRSRLLPRSVDLVTMALDAEGGDDVSEQHNAALARELDLRIARHFSERLSARHLADLGALVPGTTFIHGNGLDDEELRVIADGGGNISIAPAIEMVMGHGFPVIGPATRHPDLLVSLSSDVEVTMPGDMFTQMRAALASGRHHEHTAALADRPTLGVREVLRMATIDGARALGLDGRTGSLTPGKEADLVVLDAERPDAAPVYDPYSTVVLQMDRSHVDTVYVRGVPRVQGGVLVGDDTDLLERAAHTADRLVRDGVVPAPLRRARLETAVGGGGR</sequence>
<reference evidence="3 4" key="1">
    <citation type="submission" date="2020-07" db="EMBL/GenBank/DDBJ databases">
        <title>Sequencing the genomes of 1000 actinobacteria strains.</title>
        <authorList>
            <person name="Klenk H.-P."/>
        </authorList>
    </citation>
    <scope>NUCLEOTIDE SEQUENCE [LARGE SCALE GENOMIC DNA]</scope>
    <source>
        <strain evidence="3 4">DSM 26341</strain>
    </source>
</reference>
<name>A0A7Z0II99_9MICO</name>
<feature type="domain" description="Amidohydrolase-related" evidence="2">
    <location>
        <begin position="58"/>
        <end position="399"/>
    </location>
</feature>
<dbReference type="InterPro" id="IPR011059">
    <property type="entry name" value="Metal-dep_hydrolase_composite"/>
</dbReference>
<proteinExistence type="predicted"/>
<dbReference type="Gene3D" id="3.20.20.140">
    <property type="entry name" value="Metal-dependent hydrolases"/>
    <property type="match status" value="1"/>
</dbReference>
<keyword evidence="4" id="KW-1185">Reference proteome</keyword>
<dbReference type="Gene3D" id="2.30.40.10">
    <property type="entry name" value="Urease, subunit C, domain 1"/>
    <property type="match status" value="1"/>
</dbReference>
<dbReference type="GO" id="GO:0016810">
    <property type="term" value="F:hydrolase activity, acting on carbon-nitrogen (but not peptide) bonds"/>
    <property type="evidence" value="ECO:0007669"/>
    <property type="project" value="InterPro"/>
</dbReference>
<accession>A0A7Z0II99</accession>